<dbReference type="WBParaSite" id="TTAC_0000965601-mRNA-1">
    <property type="protein sequence ID" value="TTAC_0000965601-mRNA-1"/>
    <property type="gene ID" value="TTAC_0000965601"/>
</dbReference>
<dbReference type="Proteomes" id="UP000274429">
    <property type="component" value="Unassembled WGS sequence"/>
</dbReference>
<keyword evidence="3" id="KW-1185">Reference proteome</keyword>
<protein>
    <submittedName>
        <fullName evidence="4">RING-type domain-containing protein</fullName>
    </submittedName>
</protein>
<accession>A0A0R3X7Y1</accession>
<name>A0A0R3X7Y1_HYDTA</name>
<feature type="region of interest" description="Disordered" evidence="1">
    <location>
        <begin position="452"/>
        <end position="472"/>
    </location>
</feature>
<dbReference type="InterPro" id="IPR013083">
    <property type="entry name" value="Znf_RING/FYVE/PHD"/>
</dbReference>
<dbReference type="Gene3D" id="3.30.40.10">
    <property type="entry name" value="Zinc/RING finger domain, C3HC4 (zinc finger)"/>
    <property type="match status" value="1"/>
</dbReference>
<dbReference type="OrthoDB" id="21204at2759"/>
<reference evidence="2 3" key="2">
    <citation type="submission" date="2018-11" db="EMBL/GenBank/DDBJ databases">
        <authorList>
            <consortium name="Pathogen Informatics"/>
        </authorList>
    </citation>
    <scope>NUCLEOTIDE SEQUENCE [LARGE SCALE GENOMIC DNA]</scope>
</reference>
<evidence type="ECO:0000313" key="2">
    <source>
        <dbReference type="EMBL" id="VDM34522.1"/>
    </source>
</evidence>
<evidence type="ECO:0000313" key="3">
    <source>
        <dbReference type="Proteomes" id="UP000274429"/>
    </source>
</evidence>
<proteinExistence type="predicted"/>
<reference evidence="4" key="1">
    <citation type="submission" date="2017-02" db="UniProtKB">
        <authorList>
            <consortium name="WormBaseParasite"/>
        </authorList>
    </citation>
    <scope>IDENTIFICATION</scope>
</reference>
<feature type="region of interest" description="Disordered" evidence="1">
    <location>
        <begin position="155"/>
        <end position="174"/>
    </location>
</feature>
<dbReference type="STRING" id="6205.A0A0R3X7Y1"/>
<evidence type="ECO:0000256" key="1">
    <source>
        <dbReference type="SAM" id="MobiDB-lite"/>
    </source>
</evidence>
<gene>
    <name evidence="2" type="ORF">TTAC_LOCUS9641</name>
</gene>
<dbReference type="SUPFAM" id="SSF57850">
    <property type="entry name" value="RING/U-box"/>
    <property type="match status" value="1"/>
</dbReference>
<evidence type="ECO:0000313" key="4">
    <source>
        <dbReference type="WBParaSite" id="TTAC_0000965601-mRNA-1"/>
    </source>
</evidence>
<organism evidence="4">
    <name type="scientific">Hydatigena taeniaeformis</name>
    <name type="common">Feline tapeworm</name>
    <name type="synonym">Taenia taeniaeformis</name>
    <dbReference type="NCBI Taxonomy" id="6205"/>
    <lineage>
        <taxon>Eukaryota</taxon>
        <taxon>Metazoa</taxon>
        <taxon>Spiralia</taxon>
        <taxon>Lophotrochozoa</taxon>
        <taxon>Platyhelminthes</taxon>
        <taxon>Cestoda</taxon>
        <taxon>Eucestoda</taxon>
        <taxon>Cyclophyllidea</taxon>
        <taxon>Taeniidae</taxon>
        <taxon>Hydatigera</taxon>
    </lineage>
</organism>
<sequence>MYHRACIDPWLLKHRSCPLCKQNILIACGLSLAEEDAASCSATTSEANSGLSLSATSASPSTSSIPASLEGLFCPPLVLFSCRHPRRRRRRHYHHHFYRNFQHVRRPSSSLDEVSAPFGGRRVLGSASENSSSSITARSLPSDLLFHTAAISPSVPEKSTTFPAEEPDGEDERVSVGRTIGRRGRRNLMTCCSCCAGGGIGRAKGTPDGRLPSPQLTSSTCGTTLPSALVFPPPVAHPPAMLLYHLPHSMPLAPGAMATKAALPSYEQATAAMPQATFVTLPASPLACPHQSLVGWSPNFPSEPGQQEVADLLDSSKRSYSVAKTSLVYAVLSASGARVSVNNGLPPASVLCTSSNKLPIFIDVNSPKVTEAFEGQRQCLLSSSSPPLVQTRESPPPAYFLSTVASTRKSVGTSLHPLRRVARFLATHLLSSPLTKQQQLRHRYYTSFFGGLKHHQQHRESKHRLKPRPRRLHKTSPLATATGTAATSVIRRHHRHRGYHRVGVLGKTLELNHEGVIMSSRLGTPTIGAELSPVPSSHPPPLSGSVTSHRCASNSVSESYSGGIHRASLRHTRVHSVRVTVEPQAQYHTERDAASCEALHNAHLHSIGSKNSLPRTNSLPTPLKSVSADVDVTVTVAAVAASLWRCRSFSSAPTICSPISRLTDTISSSSPSLSLPPV</sequence>
<dbReference type="EMBL" id="UYWX01020952">
    <property type="protein sequence ID" value="VDM34522.1"/>
    <property type="molecule type" value="Genomic_DNA"/>
</dbReference>
<dbReference type="AlphaFoldDB" id="A0A0R3X7Y1"/>